<keyword evidence="1" id="KW-0479">Metal-binding</keyword>
<protein>
    <submittedName>
        <fullName evidence="3">Catechol 2,3-dioxygenase-like lactoylglutathione lyase family enzyme</fullName>
    </submittedName>
</protein>
<dbReference type="Proteomes" id="UP001230220">
    <property type="component" value="Unassembled WGS sequence"/>
</dbReference>
<proteinExistence type="predicted"/>
<keyword evidence="4" id="KW-1185">Reference proteome</keyword>
<sequence>MEFKSIMHVSFFTKDLNAIRDFYENKLGLKAKMVIPFGLYKGTGRGPFAEMAETKDENDTAFIYIEIAPGQFLEFFPAMENQIEHSKWNERMDYSHFALLVDDIYKTRKAMEAKGIEFDTEISKGPTGTYQMWLQDPDGNKFEIMQYTKESLQVLGYREEF</sequence>
<dbReference type="InterPro" id="IPR029068">
    <property type="entry name" value="Glyas_Bleomycin-R_OHBP_Dase"/>
</dbReference>
<dbReference type="InterPro" id="IPR037523">
    <property type="entry name" value="VOC_core"/>
</dbReference>
<dbReference type="EMBL" id="JAUSUR010000005">
    <property type="protein sequence ID" value="MDQ0362059.1"/>
    <property type="molecule type" value="Genomic_DNA"/>
</dbReference>
<dbReference type="InterPro" id="IPR004360">
    <property type="entry name" value="Glyas_Fos-R_dOase_dom"/>
</dbReference>
<comment type="caution">
    <text evidence="3">The sequence shown here is derived from an EMBL/GenBank/DDBJ whole genome shotgun (WGS) entry which is preliminary data.</text>
</comment>
<organism evidence="3 4">
    <name type="scientific">Breznakia pachnodae</name>
    <dbReference type="NCBI Taxonomy" id="265178"/>
    <lineage>
        <taxon>Bacteria</taxon>
        <taxon>Bacillati</taxon>
        <taxon>Bacillota</taxon>
        <taxon>Erysipelotrichia</taxon>
        <taxon>Erysipelotrichales</taxon>
        <taxon>Erysipelotrichaceae</taxon>
        <taxon>Breznakia</taxon>
    </lineage>
</organism>
<dbReference type="CDD" id="cd06587">
    <property type="entry name" value="VOC"/>
    <property type="match status" value="1"/>
</dbReference>
<evidence type="ECO:0000259" key="2">
    <source>
        <dbReference type="PROSITE" id="PS51819"/>
    </source>
</evidence>
<dbReference type="Gene3D" id="3.10.180.10">
    <property type="entry name" value="2,3-Dihydroxybiphenyl 1,2-Dioxygenase, domain 1"/>
    <property type="match status" value="1"/>
</dbReference>
<dbReference type="InterPro" id="IPR051785">
    <property type="entry name" value="MMCE/EMCE_epimerase"/>
</dbReference>
<dbReference type="PANTHER" id="PTHR43048:SF3">
    <property type="entry name" value="METHYLMALONYL-COA EPIMERASE, MITOCHONDRIAL"/>
    <property type="match status" value="1"/>
</dbReference>
<dbReference type="PANTHER" id="PTHR43048">
    <property type="entry name" value="METHYLMALONYL-COA EPIMERASE"/>
    <property type="match status" value="1"/>
</dbReference>
<dbReference type="Pfam" id="PF00903">
    <property type="entry name" value="Glyoxalase"/>
    <property type="match status" value="1"/>
</dbReference>
<dbReference type="PROSITE" id="PS51819">
    <property type="entry name" value="VOC"/>
    <property type="match status" value="1"/>
</dbReference>
<gene>
    <name evidence="3" type="ORF">J2S15_002812</name>
</gene>
<name>A0ABU0E5Q6_9FIRM</name>
<evidence type="ECO:0000313" key="3">
    <source>
        <dbReference type="EMBL" id="MDQ0362059.1"/>
    </source>
</evidence>
<feature type="domain" description="VOC" evidence="2">
    <location>
        <begin position="5"/>
        <end position="147"/>
    </location>
</feature>
<dbReference type="SUPFAM" id="SSF54593">
    <property type="entry name" value="Glyoxalase/Bleomycin resistance protein/Dihydroxybiphenyl dioxygenase"/>
    <property type="match status" value="1"/>
</dbReference>
<dbReference type="RefSeq" id="WP_307409326.1">
    <property type="nucleotide sequence ID" value="NZ_JAUSUR010000005.1"/>
</dbReference>
<reference evidence="3 4" key="1">
    <citation type="submission" date="2023-07" db="EMBL/GenBank/DDBJ databases">
        <title>Genomic Encyclopedia of Type Strains, Phase IV (KMG-IV): sequencing the most valuable type-strain genomes for metagenomic binning, comparative biology and taxonomic classification.</title>
        <authorList>
            <person name="Goeker M."/>
        </authorList>
    </citation>
    <scope>NUCLEOTIDE SEQUENCE [LARGE SCALE GENOMIC DNA]</scope>
    <source>
        <strain evidence="3 4">DSM 16784</strain>
    </source>
</reference>
<evidence type="ECO:0000313" key="4">
    <source>
        <dbReference type="Proteomes" id="UP001230220"/>
    </source>
</evidence>
<evidence type="ECO:0000256" key="1">
    <source>
        <dbReference type="ARBA" id="ARBA00022723"/>
    </source>
</evidence>
<accession>A0ABU0E5Q6</accession>